<accession>A0A151AZQ5</accession>
<dbReference type="SUPFAM" id="SSF50156">
    <property type="entry name" value="PDZ domain-like"/>
    <property type="match status" value="1"/>
</dbReference>
<dbReference type="AlphaFoldDB" id="A0A151AZQ5"/>
<dbReference type="Pfam" id="PF19238">
    <property type="entry name" value="Radical_SAM_2"/>
    <property type="match status" value="1"/>
</dbReference>
<dbReference type="InterPro" id="IPR041489">
    <property type="entry name" value="PDZ_6"/>
</dbReference>
<keyword evidence="3" id="KW-1185">Reference proteome</keyword>
<dbReference type="InterPro" id="IPR007549">
    <property type="entry name" value="DUF512"/>
</dbReference>
<dbReference type="Gene3D" id="2.30.42.10">
    <property type="match status" value="1"/>
</dbReference>
<dbReference type="InterPro" id="IPR001478">
    <property type="entry name" value="PDZ"/>
</dbReference>
<dbReference type="InterPro" id="IPR045375">
    <property type="entry name" value="Put_radical_SAM-like_N"/>
</dbReference>
<organism evidence="2 3">
    <name type="scientific">Moorella mulderi DSM 14980</name>
    <dbReference type="NCBI Taxonomy" id="1122241"/>
    <lineage>
        <taxon>Bacteria</taxon>
        <taxon>Bacillati</taxon>
        <taxon>Bacillota</taxon>
        <taxon>Clostridia</taxon>
        <taxon>Neomoorellales</taxon>
        <taxon>Neomoorellaceae</taxon>
        <taxon>Neomoorella</taxon>
    </lineage>
</organism>
<protein>
    <recommendedName>
        <fullName evidence="1">PDZ domain-containing protein</fullName>
    </recommendedName>
</protein>
<dbReference type="SUPFAM" id="SSF102114">
    <property type="entry name" value="Radical SAM enzymes"/>
    <property type="match status" value="1"/>
</dbReference>
<evidence type="ECO:0000259" key="1">
    <source>
        <dbReference type="PROSITE" id="PS50106"/>
    </source>
</evidence>
<dbReference type="SMART" id="SM00228">
    <property type="entry name" value="PDZ"/>
    <property type="match status" value="1"/>
</dbReference>
<dbReference type="InterPro" id="IPR058240">
    <property type="entry name" value="rSAM_sf"/>
</dbReference>
<name>A0A151AZQ5_9FIRM</name>
<dbReference type="Pfam" id="PF17820">
    <property type="entry name" value="PDZ_6"/>
    <property type="match status" value="1"/>
</dbReference>
<dbReference type="EMBL" id="LTBC01000002">
    <property type="protein sequence ID" value="KYH33050.1"/>
    <property type="molecule type" value="Genomic_DNA"/>
</dbReference>
<evidence type="ECO:0000313" key="3">
    <source>
        <dbReference type="Proteomes" id="UP000075670"/>
    </source>
</evidence>
<proteinExistence type="predicted"/>
<evidence type="ECO:0000313" key="2">
    <source>
        <dbReference type="EMBL" id="KYH33050.1"/>
    </source>
</evidence>
<dbReference type="PROSITE" id="PS50106">
    <property type="entry name" value="PDZ"/>
    <property type="match status" value="1"/>
</dbReference>
<dbReference type="Proteomes" id="UP000075670">
    <property type="component" value="Unassembled WGS sequence"/>
</dbReference>
<feature type="domain" description="PDZ" evidence="1">
    <location>
        <begin position="9"/>
        <end position="73"/>
    </location>
</feature>
<comment type="caution">
    <text evidence="2">The sequence shown here is derived from an EMBL/GenBank/DDBJ whole genome shotgun (WGS) entry which is preliminary data.</text>
</comment>
<dbReference type="Pfam" id="PF04459">
    <property type="entry name" value="DUF512"/>
    <property type="match status" value="1"/>
</dbReference>
<dbReference type="Gene3D" id="3.20.20.70">
    <property type="entry name" value="Aldolase class I"/>
    <property type="match status" value="1"/>
</dbReference>
<dbReference type="PATRIC" id="fig|1122241.3.peg.872"/>
<dbReference type="InterPro" id="IPR036034">
    <property type="entry name" value="PDZ_sf"/>
</dbReference>
<dbReference type="InterPro" id="IPR013785">
    <property type="entry name" value="Aldolase_TIM"/>
</dbReference>
<reference evidence="2 3" key="1">
    <citation type="submission" date="2016-02" db="EMBL/GenBank/DDBJ databases">
        <title>Genome sequence of Moorella mulderi DSM 14980.</title>
        <authorList>
            <person name="Poehlein A."/>
            <person name="Daniel R."/>
        </authorList>
    </citation>
    <scope>NUCLEOTIDE SEQUENCE [LARGE SCALE GENOMIC DNA]</scope>
    <source>
        <strain evidence="2 3">DSM 14980</strain>
    </source>
</reference>
<gene>
    <name evidence="2" type="ORF">MOMUL_08280</name>
</gene>
<sequence length="479" mass="52605">MTAGVKYWIIKAKKSQAGGALSEACAVKSGDDICLPEQKAVITAVRPDSIAAELGINPGDVLVAINGEPVPDLIVYRYLCAGENLEVEIEKPGGERWLMEIEKDYDEDLGLEFAAPTFDGLRHCSNKCLFCFVDQMPRGLRPGLYIKDDDYRYSFLHGNFITLTNLKPRDWEYIFRWHLSPLYISVHTTNPRLRRRLLGNQRGGEIMVQLKKLAAAGIQMHTQIVLCPGLNDGPELERTVKDLSSLYPAVQSIAVVPVGLTSRRENLFPLRRVTPEEAAAIVNRIAAWQAGFRHRFGCGLVYGADELYLLANLQLPPAPYYDDFPQTENGVGLTRLFLDDFAAALANLNRHEIRTRRVVIATGTLAAPLLAGLVQEATAKAGNLEARVVPVTNLFFGPQVTVAGLLTGQDLLSGLKEAAPWIREKEGVILIPGVMLKRDAPVFLDDLTPKMLAAELGVEVEVVPATGKGLVEGMLTRGK</sequence>